<reference evidence="1" key="2">
    <citation type="journal article" date="2015" name="Data Brief">
        <title>Shoot transcriptome of the giant reed, Arundo donax.</title>
        <authorList>
            <person name="Barrero R.A."/>
            <person name="Guerrero F.D."/>
            <person name="Moolhuijzen P."/>
            <person name="Goolsby J.A."/>
            <person name="Tidwell J."/>
            <person name="Bellgard S.E."/>
            <person name="Bellgard M.I."/>
        </authorList>
    </citation>
    <scope>NUCLEOTIDE SEQUENCE</scope>
    <source>
        <tissue evidence="1">Shoot tissue taken approximately 20 cm above the soil surface</tissue>
    </source>
</reference>
<dbReference type="AlphaFoldDB" id="A0A0A9BE02"/>
<reference evidence="1" key="1">
    <citation type="submission" date="2014-09" db="EMBL/GenBank/DDBJ databases">
        <authorList>
            <person name="Magalhaes I.L.F."/>
            <person name="Oliveira U."/>
            <person name="Santos F.R."/>
            <person name="Vidigal T.H.D.A."/>
            <person name="Brescovit A.D."/>
            <person name="Santos A.J."/>
        </authorList>
    </citation>
    <scope>NUCLEOTIDE SEQUENCE</scope>
    <source>
        <tissue evidence="1">Shoot tissue taken approximately 20 cm above the soil surface</tissue>
    </source>
</reference>
<sequence>MAGQREEDEHLSLFVSGSSMFLSFSVLSLYQIMGPLILVLTGGTQVTMGRGPQNHSNNVQPKRFSNPIIFGFNQQPVIQKSISHPSKFRLA</sequence>
<accession>A0A0A9BE02</accession>
<evidence type="ECO:0000313" key="1">
    <source>
        <dbReference type="EMBL" id="JAD59470.1"/>
    </source>
</evidence>
<organism evidence="1">
    <name type="scientific">Arundo donax</name>
    <name type="common">Giant reed</name>
    <name type="synonym">Donax arundinaceus</name>
    <dbReference type="NCBI Taxonomy" id="35708"/>
    <lineage>
        <taxon>Eukaryota</taxon>
        <taxon>Viridiplantae</taxon>
        <taxon>Streptophyta</taxon>
        <taxon>Embryophyta</taxon>
        <taxon>Tracheophyta</taxon>
        <taxon>Spermatophyta</taxon>
        <taxon>Magnoliopsida</taxon>
        <taxon>Liliopsida</taxon>
        <taxon>Poales</taxon>
        <taxon>Poaceae</taxon>
        <taxon>PACMAD clade</taxon>
        <taxon>Arundinoideae</taxon>
        <taxon>Arundineae</taxon>
        <taxon>Arundo</taxon>
    </lineage>
</organism>
<proteinExistence type="predicted"/>
<dbReference type="EMBL" id="GBRH01238425">
    <property type="protein sequence ID" value="JAD59470.1"/>
    <property type="molecule type" value="Transcribed_RNA"/>
</dbReference>
<protein>
    <submittedName>
        <fullName evidence="1">Uncharacterized protein</fullName>
    </submittedName>
</protein>
<name>A0A0A9BE02_ARUDO</name>